<gene>
    <name evidence="8" type="ORF">ACFPZI_19160</name>
</gene>
<keyword evidence="9" id="KW-1185">Reference proteome</keyword>
<dbReference type="PANTHER" id="PTHR43884:SF20">
    <property type="entry name" value="ACYL-COA DEHYDROGENASE FADE28"/>
    <property type="match status" value="1"/>
</dbReference>
<keyword evidence="3" id="KW-0285">Flavoprotein</keyword>
<comment type="caution">
    <text evidence="8">The sequence shown here is derived from an EMBL/GenBank/DDBJ whole genome shotgun (WGS) entry which is preliminary data.</text>
</comment>
<evidence type="ECO:0000256" key="2">
    <source>
        <dbReference type="ARBA" id="ARBA00009347"/>
    </source>
</evidence>
<dbReference type="SUPFAM" id="SSF56645">
    <property type="entry name" value="Acyl-CoA dehydrogenase NM domain-like"/>
    <property type="match status" value="1"/>
</dbReference>
<evidence type="ECO:0000259" key="6">
    <source>
        <dbReference type="Pfam" id="PF00441"/>
    </source>
</evidence>
<comment type="similarity">
    <text evidence="2">Belongs to the acyl-CoA dehydrogenase family.</text>
</comment>
<dbReference type="PANTHER" id="PTHR43884">
    <property type="entry name" value="ACYL-COA DEHYDROGENASE"/>
    <property type="match status" value="1"/>
</dbReference>
<accession>A0ABW1DZ43</accession>
<dbReference type="EC" id="1.-.-.-" evidence="8"/>
<dbReference type="Pfam" id="PF02771">
    <property type="entry name" value="Acyl-CoA_dh_N"/>
    <property type="match status" value="1"/>
</dbReference>
<evidence type="ECO:0000256" key="1">
    <source>
        <dbReference type="ARBA" id="ARBA00001974"/>
    </source>
</evidence>
<dbReference type="EMBL" id="JBHSOA010000041">
    <property type="protein sequence ID" value="MFC5853846.1"/>
    <property type="molecule type" value="Genomic_DNA"/>
</dbReference>
<proteinExistence type="inferred from homology"/>
<feature type="domain" description="Acyl-CoA dehydrogenase/oxidase C-terminal" evidence="6">
    <location>
        <begin position="188"/>
        <end position="304"/>
    </location>
</feature>
<evidence type="ECO:0000256" key="3">
    <source>
        <dbReference type="ARBA" id="ARBA00022630"/>
    </source>
</evidence>
<dbReference type="Gene3D" id="1.10.540.10">
    <property type="entry name" value="Acyl-CoA dehydrogenase/oxidase, N-terminal domain"/>
    <property type="match status" value="1"/>
</dbReference>
<comment type="cofactor">
    <cofactor evidence="1">
        <name>FAD</name>
        <dbReference type="ChEBI" id="CHEBI:57692"/>
    </cofactor>
</comment>
<reference evidence="9" key="1">
    <citation type="journal article" date="2019" name="Int. J. Syst. Evol. Microbiol.">
        <title>The Global Catalogue of Microorganisms (GCM) 10K type strain sequencing project: providing services to taxonomists for standard genome sequencing and annotation.</title>
        <authorList>
            <consortium name="The Broad Institute Genomics Platform"/>
            <consortium name="The Broad Institute Genome Sequencing Center for Infectious Disease"/>
            <person name="Wu L."/>
            <person name="Ma J."/>
        </authorList>
    </citation>
    <scope>NUCLEOTIDE SEQUENCE [LARGE SCALE GENOMIC DNA]</scope>
    <source>
        <strain evidence="9">JCM 10411</strain>
    </source>
</reference>
<organism evidence="8 9">
    <name type="scientific">Streptomyces chlorus</name>
    <dbReference type="NCBI Taxonomy" id="887452"/>
    <lineage>
        <taxon>Bacteria</taxon>
        <taxon>Bacillati</taxon>
        <taxon>Actinomycetota</taxon>
        <taxon>Actinomycetes</taxon>
        <taxon>Kitasatosporales</taxon>
        <taxon>Streptomycetaceae</taxon>
        <taxon>Streptomyces</taxon>
    </lineage>
</organism>
<evidence type="ECO:0000256" key="5">
    <source>
        <dbReference type="ARBA" id="ARBA00023002"/>
    </source>
</evidence>
<evidence type="ECO:0000259" key="7">
    <source>
        <dbReference type="Pfam" id="PF02771"/>
    </source>
</evidence>
<sequence>MTPEQQALVSTVQALLGKRAASAAVRKALDDPAGFDSSLWEVLVEQIGAAALTIPEEFGGADASLVEAVLVLEELGRSLAPTPLIAGVIAAEALLAAPESDLRNELLGRIAAGAVATVVQAGPTLYAGQAEILLAVDGDRLLLVDAADVTMTPAMDQTIQLATVVFDPAAATPVSTGAEAAAVRARRAARIGAAALATGAAQRALDVTVSYAKERHQFGRPIGSFQALKHRMADMLVLVETSRSATWAAAAGDIKAEVAASYATEAALKTAGEMIQLLGGIAITWEHDAHLIFKRTQALTQLFGQPHELRAGLLDADAAAPADAGVA</sequence>
<dbReference type="SUPFAM" id="SSF47203">
    <property type="entry name" value="Acyl-CoA dehydrogenase C-terminal domain-like"/>
    <property type="match status" value="1"/>
</dbReference>
<evidence type="ECO:0000313" key="8">
    <source>
        <dbReference type="EMBL" id="MFC5853846.1"/>
    </source>
</evidence>
<evidence type="ECO:0000256" key="4">
    <source>
        <dbReference type="ARBA" id="ARBA00022827"/>
    </source>
</evidence>
<dbReference type="InterPro" id="IPR009100">
    <property type="entry name" value="AcylCoA_DH/oxidase_NM_dom_sf"/>
</dbReference>
<keyword evidence="4" id="KW-0274">FAD</keyword>
<dbReference type="Proteomes" id="UP001596180">
    <property type="component" value="Unassembled WGS sequence"/>
</dbReference>
<dbReference type="InterPro" id="IPR037069">
    <property type="entry name" value="AcylCoA_DH/ox_N_sf"/>
</dbReference>
<dbReference type="InterPro" id="IPR009075">
    <property type="entry name" value="AcylCo_DH/oxidase_C"/>
</dbReference>
<dbReference type="GO" id="GO:0016491">
    <property type="term" value="F:oxidoreductase activity"/>
    <property type="evidence" value="ECO:0007669"/>
    <property type="project" value="UniProtKB-KW"/>
</dbReference>
<feature type="domain" description="Acyl-CoA dehydrogenase/oxidase N-terminal" evidence="7">
    <location>
        <begin position="2"/>
        <end position="113"/>
    </location>
</feature>
<dbReference type="Pfam" id="PF00441">
    <property type="entry name" value="Acyl-CoA_dh_1"/>
    <property type="match status" value="1"/>
</dbReference>
<name>A0ABW1DZ43_9ACTN</name>
<dbReference type="InterPro" id="IPR036250">
    <property type="entry name" value="AcylCo_DH-like_C"/>
</dbReference>
<evidence type="ECO:0000313" key="9">
    <source>
        <dbReference type="Proteomes" id="UP001596180"/>
    </source>
</evidence>
<dbReference type="RefSeq" id="WP_381364480.1">
    <property type="nucleotide sequence ID" value="NZ_JBHSOA010000041.1"/>
</dbReference>
<protein>
    <submittedName>
        <fullName evidence="8">Acyl-CoA dehydrogenase family protein</fullName>
        <ecNumber evidence="8">1.-.-.-</ecNumber>
    </submittedName>
</protein>
<keyword evidence="5 8" id="KW-0560">Oxidoreductase</keyword>
<dbReference type="Gene3D" id="1.20.140.10">
    <property type="entry name" value="Butyryl-CoA Dehydrogenase, subunit A, domain 3"/>
    <property type="match status" value="1"/>
</dbReference>
<dbReference type="InterPro" id="IPR013786">
    <property type="entry name" value="AcylCoA_DH/ox_N"/>
</dbReference>